<protein>
    <submittedName>
        <fullName evidence="5">Cobyrinic acid ac-diamide synthase</fullName>
    </submittedName>
</protein>
<sequence length="315" mass="34361">MCFRPNLSLGSRNNHRASERNLILTVTIMSGKGGVGKTTVAVSFATQLARRGEKVLLADLDVEEPNAGLFLQKQRKDSVDAVVYRPKWREDLCIFCGKCQGFCKFNAIAALPKYIIVFPELCHSCYACSDLCPASALSMVPAKIGQIQQYSVNENLVFIEGRLDIGQEIASTLVRQTRDKALREAQTAGIQWLVFDAAPGTACASREAMIKSDAVILVTEPTPFGLHDMSLAYQLAKASRKPCALVINKDSPGYAGIEKFANEEKVPIIARIPYNSRLAQSYSEGNIPVGAFPALEHALSRIASWLLKVRAGGQP</sequence>
<feature type="domain" description="4Fe-4S ferredoxin-type" evidence="4">
    <location>
        <begin position="113"/>
        <end position="142"/>
    </location>
</feature>
<keyword evidence="1" id="KW-0479">Metal-binding</keyword>
<dbReference type="Gene3D" id="3.40.50.300">
    <property type="entry name" value="P-loop containing nucleotide triphosphate hydrolases"/>
    <property type="match status" value="1"/>
</dbReference>
<organism evidence="5">
    <name type="scientific">uncultured spirochete</name>
    <dbReference type="NCBI Taxonomy" id="156406"/>
    <lineage>
        <taxon>Bacteria</taxon>
        <taxon>Pseudomonadati</taxon>
        <taxon>Spirochaetota</taxon>
        <taxon>Spirochaetia</taxon>
        <taxon>Spirochaetales</taxon>
        <taxon>environmental samples</taxon>
    </lineage>
</organism>
<evidence type="ECO:0000256" key="1">
    <source>
        <dbReference type="ARBA" id="ARBA00022723"/>
    </source>
</evidence>
<dbReference type="GO" id="GO:0051536">
    <property type="term" value="F:iron-sulfur cluster binding"/>
    <property type="evidence" value="ECO:0007669"/>
    <property type="project" value="UniProtKB-KW"/>
</dbReference>
<dbReference type="InterPro" id="IPR017900">
    <property type="entry name" value="4Fe4S_Fe_S_CS"/>
</dbReference>
<evidence type="ECO:0000256" key="2">
    <source>
        <dbReference type="ARBA" id="ARBA00023004"/>
    </source>
</evidence>
<name>A0A3P3XJT3_9SPIR</name>
<proteinExistence type="predicted"/>
<keyword evidence="2" id="KW-0408">Iron</keyword>
<evidence type="ECO:0000313" key="5">
    <source>
        <dbReference type="EMBL" id="SLM14083.1"/>
    </source>
</evidence>
<dbReference type="InterPro" id="IPR002586">
    <property type="entry name" value="CobQ/CobB/MinD/ParA_Nub-bd_dom"/>
</dbReference>
<reference evidence="5" key="1">
    <citation type="submission" date="2017-02" db="EMBL/GenBank/DDBJ databases">
        <authorList>
            <person name="Regsiter A."/>
            <person name="William W."/>
        </authorList>
    </citation>
    <scope>NUCLEOTIDE SEQUENCE</scope>
    <source>
        <strain evidence="5">Bib</strain>
    </source>
</reference>
<dbReference type="InterPro" id="IPR027417">
    <property type="entry name" value="P-loop_NTPase"/>
</dbReference>
<evidence type="ECO:0000256" key="3">
    <source>
        <dbReference type="ARBA" id="ARBA00023014"/>
    </source>
</evidence>
<dbReference type="SUPFAM" id="SSF52540">
    <property type="entry name" value="P-loop containing nucleoside triphosphate hydrolases"/>
    <property type="match status" value="1"/>
</dbReference>
<dbReference type="Gene3D" id="3.30.70.20">
    <property type="match status" value="1"/>
</dbReference>
<dbReference type="Pfam" id="PF00037">
    <property type="entry name" value="Fer4"/>
    <property type="match status" value="2"/>
</dbReference>
<dbReference type="PROSITE" id="PS51379">
    <property type="entry name" value="4FE4S_FER_2"/>
    <property type="match status" value="2"/>
</dbReference>
<keyword evidence="3" id="KW-0411">Iron-sulfur</keyword>
<dbReference type="GO" id="GO:0046872">
    <property type="term" value="F:metal ion binding"/>
    <property type="evidence" value="ECO:0007669"/>
    <property type="project" value="UniProtKB-KW"/>
</dbReference>
<dbReference type="PANTHER" id="PTHR43063">
    <property type="entry name" value="4FE-4S CLUSTER CONTAINING PARA FAMILY ATPASE PROTEIN"/>
    <property type="match status" value="1"/>
</dbReference>
<dbReference type="PROSITE" id="PS00198">
    <property type="entry name" value="4FE4S_FER_1"/>
    <property type="match status" value="1"/>
</dbReference>
<dbReference type="Pfam" id="PF01656">
    <property type="entry name" value="CbiA"/>
    <property type="match status" value="1"/>
</dbReference>
<dbReference type="InterPro" id="IPR017896">
    <property type="entry name" value="4Fe4S_Fe-S-bd"/>
</dbReference>
<dbReference type="PANTHER" id="PTHR43063:SF1">
    <property type="entry name" value="4FE-4S CLUSTER CONTAINING PARA FAMILY ATPASE PROTEIN"/>
    <property type="match status" value="1"/>
</dbReference>
<dbReference type="EMBL" id="FWDM01000025">
    <property type="protein sequence ID" value="SLM14083.1"/>
    <property type="molecule type" value="Genomic_DNA"/>
</dbReference>
<gene>
    <name evidence="5" type="ORF">SPIROBIBN47_310024</name>
</gene>
<feature type="domain" description="4Fe-4S ferredoxin-type" evidence="4">
    <location>
        <begin position="84"/>
        <end position="108"/>
    </location>
</feature>
<dbReference type="AlphaFoldDB" id="A0A3P3XJT3"/>
<accession>A0A3P3XJT3</accession>
<evidence type="ECO:0000259" key="4">
    <source>
        <dbReference type="PROSITE" id="PS51379"/>
    </source>
</evidence>
<dbReference type="SUPFAM" id="SSF54862">
    <property type="entry name" value="4Fe-4S ferredoxins"/>
    <property type="match status" value="1"/>
</dbReference>